<feature type="chain" id="PRO_5027077109" description="TNFR-Cys domain-containing protein" evidence="3">
    <location>
        <begin position="20"/>
        <end position="555"/>
    </location>
</feature>
<keyword evidence="5" id="KW-1185">Reference proteome</keyword>
<dbReference type="EMBL" id="CACVKT020005596">
    <property type="protein sequence ID" value="CAC5395910.1"/>
    <property type="molecule type" value="Genomic_DNA"/>
</dbReference>
<protein>
    <recommendedName>
        <fullName evidence="6">TNFR-Cys domain-containing protein</fullName>
    </recommendedName>
</protein>
<accession>A0A6J8CM36</accession>
<dbReference type="AlphaFoldDB" id="A0A6J8CM36"/>
<organism evidence="4 5">
    <name type="scientific">Mytilus coruscus</name>
    <name type="common">Sea mussel</name>
    <dbReference type="NCBI Taxonomy" id="42192"/>
    <lineage>
        <taxon>Eukaryota</taxon>
        <taxon>Metazoa</taxon>
        <taxon>Spiralia</taxon>
        <taxon>Lophotrochozoa</taxon>
        <taxon>Mollusca</taxon>
        <taxon>Bivalvia</taxon>
        <taxon>Autobranchia</taxon>
        <taxon>Pteriomorphia</taxon>
        <taxon>Mytilida</taxon>
        <taxon>Mytiloidea</taxon>
        <taxon>Mytilidae</taxon>
        <taxon>Mytilinae</taxon>
        <taxon>Mytilus</taxon>
    </lineage>
</organism>
<feature type="compositionally biased region" description="Polar residues" evidence="1">
    <location>
        <begin position="317"/>
        <end position="333"/>
    </location>
</feature>
<evidence type="ECO:0000256" key="3">
    <source>
        <dbReference type="SAM" id="SignalP"/>
    </source>
</evidence>
<feature type="transmembrane region" description="Helical" evidence="2">
    <location>
        <begin position="240"/>
        <end position="262"/>
    </location>
</feature>
<feature type="signal peptide" evidence="3">
    <location>
        <begin position="1"/>
        <end position="19"/>
    </location>
</feature>
<evidence type="ECO:0000256" key="1">
    <source>
        <dbReference type="SAM" id="MobiDB-lite"/>
    </source>
</evidence>
<evidence type="ECO:0000313" key="5">
    <source>
        <dbReference type="Proteomes" id="UP000507470"/>
    </source>
</evidence>
<feature type="region of interest" description="Disordered" evidence="1">
    <location>
        <begin position="285"/>
        <end position="333"/>
    </location>
</feature>
<evidence type="ECO:0008006" key="6">
    <source>
        <dbReference type="Google" id="ProtNLM"/>
    </source>
</evidence>
<sequence>MWTFWLLVIDLLLIGFCETTEQYIVRKIGSDTKRCIPISSCEPGHEILPCKVEYTKDICTSCPLGLVQPDNIQSTVDLTLTTCFENRNDDKCAAHDIEPSREYGAKACSFAKYCKCNTDECYYGDPCACSTRECGINESLHKNGTCVKCSPGTMKNKIGCGPCSPIQVTVESIKETRRPLTSMKTQNGQDVTTGNTLLTLADRQSIVTLVPNNGITQSKVRITQGREETTVSTITGSSHILIAVIVVLAVLVIVAIILIVVLRNHSRKKDEDINVEEQVRPLVPPQNDMIENDNVENKNHDDNEIGGNFDNVEDQNNKNTNDSANNCGSRQDSLSKYKRYQNEMKDIERAEELPKIITEIFDKNSDISSSSYDYSSGHHVSQGAQLNDNNTNILNIHQAENLEKQEQMQENMELAQVETLDDGSIQQHSSDGYSLTEHSCTPVTQVSDERGDHSGGYLFVHKREEPSSGYYSDDVPHRSPISDNKDQVSLQKYDELVSVSDRNTEGTESMTSCLEMVNFKLTGQTIPSVHGEHIEPKQIIVKHDSGVFDSGNRQN</sequence>
<name>A0A6J8CM36_MYTCO</name>
<keyword evidence="2" id="KW-0812">Transmembrane</keyword>
<reference evidence="4 5" key="1">
    <citation type="submission" date="2020-06" db="EMBL/GenBank/DDBJ databases">
        <authorList>
            <person name="Li R."/>
            <person name="Bekaert M."/>
        </authorList>
    </citation>
    <scope>NUCLEOTIDE SEQUENCE [LARGE SCALE GENOMIC DNA]</scope>
    <source>
        <strain evidence="5">wild</strain>
    </source>
</reference>
<evidence type="ECO:0000313" key="4">
    <source>
        <dbReference type="EMBL" id="CAC5395910.1"/>
    </source>
</evidence>
<proteinExistence type="predicted"/>
<keyword evidence="3" id="KW-0732">Signal</keyword>
<keyword evidence="2" id="KW-1133">Transmembrane helix</keyword>
<evidence type="ECO:0000256" key="2">
    <source>
        <dbReference type="SAM" id="Phobius"/>
    </source>
</evidence>
<keyword evidence="2" id="KW-0472">Membrane</keyword>
<dbReference type="Proteomes" id="UP000507470">
    <property type="component" value="Unassembled WGS sequence"/>
</dbReference>
<gene>
    <name evidence="4" type="ORF">MCOR_30530</name>
</gene>
<dbReference type="OrthoDB" id="6123120at2759"/>